<proteinExistence type="predicted"/>
<protein>
    <submittedName>
        <fullName evidence="2">Uncharacterized protein</fullName>
    </submittedName>
</protein>
<dbReference type="AlphaFoldDB" id="A0A8X8K7E1"/>
<reference evidence="2" key="1">
    <citation type="journal article" date="2021" name="ISME J.">
        <title>Genomic evolution of the class Acidithiobacillia: deep-branching Proteobacteria living in extreme acidic conditions.</title>
        <authorList>
            <person name="Moya-Beltran A."/>
            <person name="Beard S."/>
            <person name="Rojas-Villalobos C."/>
            <person name="Issotta F."/>
            <person name="Gallardo Y."/>
            <person name="Ulloa R."/>
            <person name="Giaveno A."/>
            <person name="Degli Esposti M."/>
            <person name="Johnson D.B."/>
            <person name="Quatrini R."/>
        </authorList>
    </citation>
    <scope>NUCLEOTIDE SEQUENCE</scope>
    <source>
        <strain evidence="2">DSM 583</strain>
    </source>
</reference>
<evidence type="ECO:0000313" key="3">
    <source>
        <dbReference type="Proteomes" id="UP000887300"/>
    </source>
</evidence>
<feature type="region of interest" description="Disordered" evidence="1">
    <location>
        <begin position="46"/>
        <end position="66"/>
    </location>
</feature>
<gene>
    <name evidence="2" type="ORF">HF568_00780</name>
</gene>
<dbReference type="EMBL" id="JABBHS010000027">
    <property type="protein sequence ID" value="MBU2721791.1"/>
    <property type="molecule type" value="Genomic_DNA"/>
</dbReference>
<evidence type="ECO:0000256" key="1">
    <source>
        <dbReference type="SAM" id="MobiDB-lite"/>
    </source>
</evidence>
<feature type="compositionally biased region" description="Basic and acidic residues" evidence="1">
    <location>
        <begin position="46"/>
        <end position="59"/>
    </location>
</feature>
<dbReference type="RefSeq" id="WP_215886325.1">
    <property type="nucleotide sequence ID" value="NZ_CP134225.1"/>
</dbReference>
<sequence length="66" mass="7331">MMMDDILAHSVCDALEHAPHAGISHEIARLVRNGQMDDARNLVRERFVDSPGDHVEVAPKKKGKSQ</sequence>
<name>A0A8X8K7E1_ACIFI</name>
<organism evidence="2 3">
    <name type="scientific">Acidithiobacillus ferridurans</name>
    <dbReference type="NCBI Taxonomy" id="1232575"/>
    <lineage>
        <taxon>Bacteria</taxon>
        <taxon>Pseudomonadati</taxon>
        <taxon>Pseudomonadota</taxon>
        <taxon>Acidithiobacillia</taxon>
        <taxon>Acidithiobacillales</taxon>
        <taxon>Acidithiobacillaceae</taxon>
        <taxon>Acidithiobacillus</taxon>
    </lineage>
</organism>
<evidence type="ECO:0000313" key="2">
    <source>
        <dbReference type="EMBL" id="MBU2721791.1"/>
    </source>
</evidence>
<accession>A0A8X8K7E1</accession>
<comment type="caution">
    <text evidence="2">The sequence shown here is derived from an EMBL/GenBank/DDBJ whole genome shotgun (WGS) entry which is preliminary data.</text>
</comment>
<dbReference type="Proteomes" id="UP000887300">
    <property type="component" value="Unassembled WGS sequence"/>
</dbReference>